<dbReference type="EMBL" id="BNDW01000102">
    <property type="protein sequence ID" value="GHI26547.1"/>
    <property type="molecule type" value="Genomic_DNA"/>
</dbReference>
<protein>
    <submittedName>
        <fullName evidence="2">Uncharacterized protein</fullName>
    </submittedName>
</protein>
<organism evidence="2 3">
    <name type="scientific">Streptomyces hydrogenans</name>
    <dbReference type="NCBI Taxonomy" id="1873719"/>
    <lineage>
        <taxon>Bacteria</taxon>
        <taxon>Bacillati</taxon>
        <taxon>Actinomycetota</taxon>
        <taxon>Actinomycetes</taxon>
        <taxon>Kitasatosporales</taxon>
        <taxon>Streptomycetaceae</taxon>
        <taxon>Streptomyces</taxon>
    </lineage>
</organism>
<evidence type="ECO:0000256" key="1">
    <source>
        <dbReference type="SAM" id="MobiDB-lite"/>
    </source>
</evidence>
<feature type="compositionally biased region" description="Low complexity" evidence="1">
    <location>
        <begin position="1"/>
        <end position="15"/>
    </location>
</feature>
<evidence type="ECO:0000313" key="3">
    <source>
        <dbReference type="Proteomes" id="UP001052739"/>
    </source>
</evidence>
<dbReference type="Proteomes" id="UP001052739">
    <property type="component" value="Unassembled WGS sequence"/>
</dbReference>
<keyword evidence="3" id="KW-1185">Reference proteome</keyword>
<reference evidence="2" key="1">
    <citation type="submission" date="2024-05" db="EMBL/GenBank/DDBJ databases">
        <title>Whole genome shotgun sequence of Streptomyces hydrogenans NBRC 13475.</title>
        <authorList>
            <person name="Komaki H."/>
            <person name="Tamura T."/>
        </authorList>
    </citation>
    <scope>NUCLEOTIDE SEQUENCE</scope>
    <source>
        <strain evidence="2">NBRC 13475</strain>
    </source>
</reference>
<feature type="region of interest" description="Disordered" evidence="1">
    <location>
        <begin position="1"/>
        <end position="45"/>
    </location>
</feature>
<evidence type="ECO:0000313" key="2">
    <source>
        <dbReference type="EMBL" id="GHI26547.1"/>
    </source>
</evidence>
<proteinExistence type="predicted"/>
<sequence>MARPVGAVSAGTADDAGGGTRALLGRGGADDQARSAGPRACAPRGTTVAVGPWDVTAFGVGAGLLGRGVADRAGQGQKGGRGPLVGR</sequence>
<accession>A0ABQ3PNF1</accession>
<gene>
    <name evidence="2" type="ORF">Shyd_79180</name>
</gene>
<comment type="caution">
    <text evidence="2">The sequence shown here is derived from an EMBL/GenBank/DDBJ whole genome shotgun (WGS) entry which is preliminary data.</text>
</comment>
<name>A0ABQ3PNF1_9ACTN</name>